<gene>
    <name evidence="1" type="ORF">NOCA2190049</name>
</gene>
<evidence type="ECO:0000313" key="1">
    <source>
        <dbReference type="EMBL" id="CUR54592.1"/>
    </source>
</evidence>
<dbReference type="PANTHER" id="PTHR30283">
    <property type="entry name" value="PEROXIDE STRESS RESPONSE PROTEIN YAAA"/>
    <property type="match status" value="1"/>
</dbReference>
<dbReference type="Pfam" id="PF03883">
    <property type="entry name" value="H2O2_YaaD"/>
    <property type="match status" value="1"/>
</dbReference>
<dbReference type="GO" id="GO:0033194">
    <property type="term" value="P:response to hydroperoxide"/>
    <property type="evidence" value="ECO:0007669"/>
    <property type="project" value="TreeGrafter"/>
</dbReference>
<dbReference type="AlphaFoldDB" id="A0A2P2C1I8"/>
<dbReference type="EMBL" id="CZKA01000011">
    <property type="protein sequence ID" value="CUR54592.1"/>
    <property type="molecule type" value="Genomic_DNA"/>
</dbReference>
<dbReference type="PANTHER" id="PTHR30283:SF4">
    <property type="entry name" value="PEROXIDE STRESS RESISTANCE PROTEIN YAAA"/>
    <property type="match status" value="1"/>
</dbReference>
<dbReference type="GO" id="GO:0005829">
    <property type="term" value="C:cytosol"/>
    <property type="evidence" value="ECO:0007669"/>
    <property type="project" value="TreeGrafter"/>
</dbReference>
<name>A0A2P2C1I8_9ZZZZ</name>
<reference evidence="1" key="1">
    <citation type="submission" date="2015-08" db="EMBL/GenBank/DDBJ databases">
        <authorList>
            <person name="Babu N.S."/>
            <person name="Beckwith C.J."/>
            <person name="Beseler K.G."/>
            <person name="Brison A."/>
            <person name="Carone J.V."/>
            <person name="Caskin T.P."/>
            <person name="Diamond M."/>
            <person name="Durham M.E."/>
            <person name="Foxe J.M."/>
            <person name="Go M."/>
            <person name="Henderson B.A."/>
            <person name="Jones I.B."/>
            <person name="McGettigan J.A."/>
            <person name="Micheletti S.J."/>
            <person name="Nasrallah M.E."/>
            <person name="Ortiz D."/>
            <person name="Piller C.R."/>
            <person name="Privatt S.R."/>
            <person name="Schneider S.L."/>
            <person name="Sharp S."/>
            <person name="Smith T.C."/>
            <person name="Stanton J.D."/>
            <person name="Ullery H.E."/>
            <person name="Wilson R.J."/>
            <person name="Serrano M.G."/>
            <person name="Buck G."/>
            <person name="Lee V."/>
            <person name="Wang Y."/>
            <person name="Carvalho R."/>
            <person name="Voegtly L."/>
            <person name="Shi R."/>
            <person name="Duckworth R."/>
            <person name="Johnson A."/>
            <person name="Loviza R."/>
            <person name="Walstead R."/>
            <person name="Shah Z."/>
            <person name="Kiflezghi M."/>
            <person name="Wade K."/>
            <person name="Ball S.L."/>
            <person name="Bradley K.W."/>
            <person name="Asai D.J."/>
            <person name="Bowman C.A."/>
            <person name="Russell D.A."/>
            <person name="Pope W.H."/>
            <person name="Jacobs-Sera D."/>
            <person name="Hendrix R.W."/>
            <person name="Hatfull G.F."/>
        </authorList>
    </citation>
    <scope>NUCLEOTIDE SEQUENCE</scope>
</reference>
<evidence type="ECO:0008006" key="2">
    <source>
        <dbReference type="Google" id="ProtNLM"/>
    </source>
</evidence>
<organism evidence="1">
    <name type="scientific">metagenome</name>
    <dbReference type="NCBI Taxonomy" id="256318"/>
    <lineage>
        <taxon>unclassified sequences</taxon>
        <taxon>metagenomes</taxon>
    </lineage>
</organism>
<sequence>MRVLILLPPSEGKFAPRRGRHLDLTALSSPGLTGPRTTALEALLAVSGSAQALDVLGLTAGQQPEVTRNLRLLTGATARADQIYTGVLYDALGFATLTTAAKRRATTRVMITSSVFGVLRPGDRIAPYRLSGDVNLPGLGPVAGLWRDHLGPAVEEALGDGLLVDVRSGMYAAFWRPPPSLAHRVATVRVLHEADGQRKVVSHFNKATKGRIVRALLEDGANPRTPRAFAEVLRRLGWHVETGPVTAKGTQLDVVVSAV</sequence>
<dbReference type="InterPro" id="IPR005583">
    <property type="entry name" value="YaaA"/>
</dbReference>
<accession>A0A2P2C1I8</accession>
<protein>
    <recommendedName>
        <fullName evidence="2">Peroxide stress protein YaaA</fullName>
    </recommendedName>
</protein>
<proteinExistence type="predicted"/>